<comment type="similarity">
    <text evidence="2">Belongs to the binding-protein-dependent transport system permease family. CysTW subfamily.</text>
</comment>
<evidence type="ECO:0000256" key="7">
    <source>
        <dbReference type="ARBA" id="ARBA00023136"/>
    </source>
</evidence>
<dbReference type="Gene3D" id="1.10.3720.10">
    <property type="entry name" value="MetI-like"/>
    <property type="match status" value="1"/>
</dbReference>
<evidence type="ECO:0000313" key="12">
    <source>
        <dbReference type="EMBL" id="KUP06775.1"/>
    </source>
</evidence>
<dbReference type="GO" id="GO:0022857">
    <property type="term" value="F:transmembrane transporter activity"/>
    <property type="evidence" value="ECO:0007669"/>
    <property type="project" value="InterPro"/>
</dbReference>
<feature type="transmembrane region" description="Helical" evidence="10">
    <location>
        <begin position="80"/>
        <end position="97"/>
    </location>
</feature>
<evidence type="ECO:0000256" key="1">
    <source>
        <dbReference type="ARBA" id="ARBA00004651"/>
    </source>
</evidence>
<evidence type="ECO:0000256" key="3">
    <source>
        <dbReference type="ARBA" id="ARBA00022448"/>
    </source>
</evidence>
<keyword evidence="4 10" id="KW-0812">Transmembrane</keyword>
<dbReference type="Gene3D" id="3.40.190.120">
    <property type="entry name" value="Osmoprotection protein (prox), domain 2"/>
    <property type="match status" value="1"/>
</dbReference>
<feature type="transmembrane region" description="Helical" evidence="10">
    <location>
        <begin position="23"/>
        <end position="44"/>
    </location>
</feature>
<evidence type="ECO:0000256" key="8">
    <source>
        <dbReference type="ARBA" id="ARBA00035642"/>
    </source>
</evidence>
<comment type="similarity">
    <text evidence="9">In the N-terminal section; belongs to the binding-protein-dependent transport system permease family.</text>
</comment>
<keyword evidence="13" id="KW-1185">Reference proteome</keyword>
<organism evidence="12 13">
    <name type="scientific">Bacillus coahuilensis p1.1.43</name>
    <dbReference type="NCBI Taxonomy" id="1150625"/>
    <lineage>
        <taxon>Bacteria</taxon>
        <taxon>Bacillati</taxon>
        <taxon>Bacillota</taxon>
        <taxon>Bacilli</taxon>
        <taxon>Bacillales</taxon>
        <taxon>Bacillaceae</taxon>
        <taxon>Bacillus</taxon>
    </lineage>
</organism>
<dbReference type="Pfam" id="PF04069">
    <property type="entry name" value="OpuAC"/>
    <property type="match status" value="1"/>
</dbReference>
<keyword evidence="7 10" id="KW-0472">Membrane</keyword>
<keyword evidence="6 10" id="KW-1133">Transmembrane helix</keyword>
<feature type="domain" description="ABC transmembrane type-1" evidence="11">
    <location>
        <begin position="19"/>
        <end position="198"/>
    </location>
</feature>
<comment type="subcellular location">
    <subcellularLocation>
        <location evidence="1 10">Cell membrane</location>
        <topology evidence="1 10">Multi-pass membrane protein</topology>
    </subcellularLocation>
</comment>
<feature type="transmembrane region" description="Helical" evidence="10">
    <location>
        <begin position="178"/>
        <end position="201"/>
    </location>
</feature>
<comment type="similarity">
    <text evidence="8">In the C-terminal section; belongs to the OsmX family.</text>
</comment>
<dbReference type="FunFam" id="1.10.3720.10:FF:000001">
    <property type="entry name" value="Glycine betaine ABC transporter, permease"/>
    <property type="match status" value="1"/>
</dbReference>
<dbReference type="AlphaFoldDB" id="A0A147K8Z8"/>
<evidence type="ECO:0000259" key="11">
    <source>
        <dbReference type="PROSITE" id="PS50928"/>
    </source>
</evidence>
<dbReference type="Proteomes" id="UP000074108">
    <property type="component" value="Unassembled WGS sequence"/>
</dbReference>
<dbReference type="InterPro" id="IPR007210">
    <property type="entry name" value="ABC_Gly_betaine_transp_sub-bd"/>
</dbReference>
<evidence type="ECO:0000256" key="5">
    <source>
        <dbReference type="ARBA" id="ARBA00022970"/>
    </source>
</evidence>
<dbReference type="GO" id="GO:0043190">
    <property type="term" value="C:ATP-binding cassette (ABC) transporter complex"/>
    <property type="evidence" value="ECO:0007669"/>
    <property type="project" value="InterPro"/>
</dbReference>
<gene>
    <name evidence="12" type="ORF">Q75_07370</name>
</gene>
<comment type="caution">
    <text evidence="12">The sequence shown here is derived from an EMBL/GenBank/DDBJ whole genome shotgun (WGS) entry which is preliminary data.</text>
</comment>
<dbReference type="STRING" id="1150625.Q75_07370"/>
<evidence type="ECO:0000256" key="6">
    <source>
        <dbReference type="ARBA" id="ARBA00022989"/>
    </source>
</evidence>
<name>A0A147K8Z8_9BACI</name>
<proteinExistence type="inferred from homology"/>
<keyword evidence="3 10" id="KW-0813">Transport</keyword>
<dbReference type="GO" id="GO:0006865">
    <property type="term" value="P:amino acid transport"/>
    <property type="evidence" value="ECO:0007669"/>
    <property type="project" value="UniProtKB-KW"/>
</dbReference>
<reference evidence="12 13" key="1">
    <citation type="journal article" date="2016" name="Front. Microbiol.">
        <title>Microevolution Analysis of Bacillus coahuilensis Unveils Differences in Phosphorus Acquisition Strategies and Their Regulation.</title>
        <authorList>
            <person name="Gomez-Lunar Z."/>
            <person name="Hernandez-Gonzalez I."/>
            <person name="Rodriguez-Torres M.D."/>
            <person name="Souza V."/>
            <person name="Olmedo-Alvarez G."/>
        </authorList>
    </citation>
    <scope>NUCLEOTIDE SEQUENCE [LARGE SCALE GENOMIC DNA]</scope>
    <source>
        <strain evidence="13">p1.1.43</strain>
    </source>
</reference>
<dbReference type="InterPro" id="IPR051204">
    <property type="entry name" value="ABC_transp_perm/SBD"/>
</dbReference>
<dbReference type="PATRIC" id="fig|1150625.3.peg.1551"/>
<dbReference type="PANTHER" id="PTHR30177">
    <property type="entry name" value="GLYCINE BETAINE/L-PROLINE TRANSPORT SYSTEM PERMEASE PROTEIN PROW"/>
    <property type="match status" value="1"/>
</dbReference>
<evidence type="ECO:0000256" key="10">
    <source>
        <dbReference type="RuleBase" id="RU363032"/>
    </source>
</evidence>
<dbReference type="SUPFAM" id="SSF53850">
    <property type="entry name" value="Periplasmic binding protein-like II"/>
    <property type="match status" value="1"/>
</dbReference>
<dbReference type="Gene3D" id="3.40.190.10">
    <property type="entry name" value="Periplasmic binding protein-like II"/>
    <property type="match status" value="1"/>
</dbReference>
<dbReference type="InterPro" id="IPR000515">
    <property type="entry name" value="MetI-like"/>
</dbReference>
<evidence type="ECO:0000256" key="9">
    <source>
        <dbReference type="ARBA" id="ARBA00035652"/>
    </source>
</evidence>
<sequence length="517" mass="57073">MTTFIDTVSSRSDILLENLSEHLFLSLISVLFAIVISLPLGVYISRKQKTAEWFIGVTAVFQTIPSLALFGFLVPLLGTGSLTAIIALIIYALLPILRNTYTGIISVDQAVIEAGKGMGMTDRQLLTKIELPLALPFIMAGIRTATVLTVGIATLATFVGAGGLGDLIYRGLTSWNNYLVLAGAIPAALLAILFDLILRWVEKRATPKGVSHKIIFRGKITVKKSLLVVALILSFIISACSNSEGKDPIVVSGKNWTEQYILTYVIAEYLEENTDYEIELKEGLGEVAVLTPALEKGEIDVYVEYTGTGLEAVLKDPAKEGESAEEVFDRVNKGYQEQYNAKWLEPLGFQNTYTLALRADEGIEAKTYSDLVPVANELVFGAPHPFYERADGFEALKNKYGFEFKGTESFDPNIMYEAVKNGEVDVITGFTTDARIDQYNLIATEDDLGLFPPYYAAPIVRMEVLEEYPDLEDTLNKLAGQITEEDMRAMNGRVDIDKEDYRTVARDFLLSKGLIEE</sequence>
<dbReference type="PROSITE" id="PS50928">
    <property type="entry name" value="ABC_TM1"/>
    <property type="match status" value="1"/>
</dbReference>
<dbReference type="InterPro" id="IPR035906">
    <property type="entry name" value="MetI-like_sf"/>
</dbReference>
<evidence type="ECO:0000256" key="4">
    <source>
        <dbReference type="ARBA" id="ARBA00022692"/>
    </source>
</evidence>
<dbReference type="PANTHER" id="PTHR30177:SF4">
    <property type="entry name" value="OSMOPROTECTANT IMPORT PERMEASE PROTEIN OSMW"/>
    <property type="match status" value="1"/>
</dbReference>
<protein>
    <recommendedName>
        <fullName evidence="11">ABC transmembrane type-1 domain-containing protein</fullName>
    </recommendedName>
</protein>
<dbReference type="CDD" id="cd13528">
    <property type="entry name" value="PBP2_osmoprotectants"/>
    <property type="match status" value="1"/>
</dbReference>
<evidence type="ECO:0000256" key="2">
    <source>
        <dbReference type="ARBA" id="ARBA00007069"/>
    </source>
</evidence>
<keyword evidence="5" id="KW-0029">Amino-acid transport</keyword>
<dbReference type="CDD" id="cd06261">
    <property type="entry name" value="TM_PBP2"/>
    <property type="match status" value="1"/>
</dbReference>
<evidence type="ECO:0000313" key="13">
    <source>
        <dbReference type="Proteomes" id="UP000074108"/>
    </source>
</evidence>
<feature type="transmembrane region" description="Helical" evidence="10">
    <location>
        <begin position="53"/>
        <end position="74"/>
    </location>
</feature>
<dbReference type="Pfam" id="PF00528">
    <property type="entry name" value="BPD_transp_1"/>
    <property type="match status" value="1"/>
</dbReference>
<accession>A0A147K8Z8</accession>
<dbReference type="SUPFAM" id="SSF161098">
    <property type="entry name" value="MetI-like"/>
    <property type="match status" value="1"/>
</dbReference>
<dbReference type="EMBL" id="LDYG01000027">
    <property type="protein sequence ID" value="KUP06775.1"/>
    <property type="molecule type" value="Genomic_DNA"/>
</dbReference>
<dbReference type="GO" id="GO:0031460">
    <property type="term" value="P:glycine betaine transport"/>
    <property type="evidence" value="ECO:0007669"/>
    <property type="project" value="TreeGrafter"/>
</dbReference>
<feature type="transmembrane region" description="Helical" evidence="10">
    <location>
        <begin position="133"/>
        <end position="158"/>
    </location>
</feature>
<feature type="transmembrane region" description="Helical" evidence="10">
    <location>
        <begin position="222"/>
        <end position="239"/>
    </location>
</feature>